<dbReference type="EMBL" id="BSTK01000025">
    <property type="protein sequence ID" value="GLY92069.1"/>
    <property type="molecule type" value="Genomic_DNA"/>
</dbReference>
<protein>
    <submittedName>
        <fullName evidence="1">Uncharacterized protein</fullName>
    </submittedName>
</protein>
<keyword evidence="2" id="KW-1185">Reference proteome</keyword>
<dbReference type="AlphaFoldDB" id="A0A9W6SEE9"/>
<dbReference type="Proteomes" id="UP001165074">
    <property type="component" value="Unassembled WGS sequence"/>
</dbReference>
<evidence type="ECO:0000313" key="1">
    <source>
        <dbReference type="EMBL" id="GLY92069.1"/>
    </source>
</evidence>
<accession>A0A9W6SEE9</accession>
<comment type="caution">
    <text evidence="1">The sequence shown here is derived from an EMBL/GenBank/DDBJ whole genome shotgun (WGS) entry which is preliminary data.</text>
</comment>
<proteinExistence type="predicted"/>
<name>A0A9W6SEE9_9ACTN</name>
<sequence length="60" mass="6449">MGDRYVNGTEGETTGDERVDAAMARLGELEATPPAEHPAIFQDVHRRLQDALTGIDGEPA</sequence>
<gene>
    <name evidence="1" type="ORF">Airi02_099970</name>
</gene>
<reference evidence="1" key="1">
    <citation type="submission" date="2023-03" db="EMBL/GenBank/DDBJ databases">
        <title>Actinoallomurus iriomotensis NBRC 103684.</title>
        <authorList>
            <person name="Ichikawa N."/>
            <person name="Sato H."/>
            <person name="Tonouchi N."/>
        </authorList>
    </citation>
    <scope>NUCLEOTIDE SEQUENCE</scope>
    <source>
        <strain evidence="1">NBRC 103684</strain>
    </source>
</reference>
<evidence type="ECO:0000313" key="2">
    <source>
        <dbReference type="Proteomes" id="UP001165074"/>
    </source>
</evidence>
<organism evidence="1 2">
    <name type="scientific">Actinoallomurus iriomotensis</name>
    <dbReference type="NCBI Taxonomy" id="478107"/>
    <lineage>
        <taxon>Bacteria</taxon>
        <taxon>Bacillati</taxon>
        <taxon>Actinomycetota</taxon>
        <taxon>Actinomycetes</taxon>
        <taxon>Streptosporangiales</taxon>
        <taxon>Thermomonosporaceae</taxon>
        <taxon>Actinoallomurus</taxon>
    </lineage>
</organism>